<evidence type="ECO:0000256" key="2">
    <source>
        <dbReference type="ARBA" id="ARBA00023002"/>
    </source>
</evidence>
<dbReference type="PRINTS" id="PR00080">
    <property type="entry name" value="SDRFAMILY"/>
</dbReference>
<dbReference type="EMBL" id="DF820489">
    <property type="protein sequence ID" value="GAK30966.1"/>
    <property type="molecule type" value="Genomic_DNA"/>
</dbReference>
<comment type="similarity">
    <text evidence="1 3">Belongs to the short-chain dehydrogenases/reductases (SDR) family.</text>
</comment>
<dbReference type="AlphaFoldDB" id="A0A069D0V3"/>
<dbReference type="GO" id="GO:0016491">
    <property type="term" value="F:oxidoreductase activity"/>
    <property type="evidence" value="ECO:0007669"/>
    <property type="project" value="UniProtKB-KW"/>
</dbReference>
<dbReference type="Pfam" id="PF00106">
    <property type="entry name" value="adh_short"/>
    <property type="match status" value="1"/>
</dbReference>
<dbReference type="InterPro" id="IPR002347">
    <property type="entry name" value="SDR_fam"/>
</dbReference>
<evidence type="ECO:0000313" key="4">
    <source>
        <dbReference type="EMBL" id="GAK30966.1"/>
    </source>
</evidence>
<dbReference type="RefSeq" id="WP_027699024.1">
    <property type="nucleotide sequence ID" value="NZ_DF820489.1"/>
</dbReference>
<dbReference type="Proteomes" id="UP000030643">
    <property type="component" value="Unassembled WGS sequence"/>
</dbReference>
<dbReference type="PANTHER" id="PTHR44169">
    <property type="entry name" value="NADPH-DEPENDENT 1-ACYLDIHYDROXYACETONE PHOSPHATE REDUCTASE"/>
    <property type="match status" value="1"/>
</dbReference>
<proteinExistence type="inferred from homology"/>
<organism evidence="4 5">
    <name type="scientific">Weissella oryzae (strain DSM 25784 / JCM 18191 / LMG 30913 / SG25)</name>
    <dbReference type="NCBI Taxonomy" id="1329250"/>
    <lineage>
        <taxon>Bacteria</taxon>
        <taxon>Bacillati</taxon>
        <taxon>Bacillota</taxon>
        <taxon>Bacilli</taxon>
        <taxon>Lactobacillales</taxon>
        <taxon>Lactobacillaceae</taxon>
        <taxon>Weissella</taxon>
    </lineage>
</organism>
<dbReference type="PRINTS" id="PR00081">
    <property type="entry name" value="GDHRDH"/>
</dbReference>
<accession>A0A069D0V3</accession>
<evidence type="ECO:0000313" key="5">
    <source>
        <dbReference type="Proteomes" id="UP000030643"/>
    </source>
</evidence>
<gene>
    <name evidence="4" type="ORF">WOSG25_060880</name>
</gene>
<name>A0A069D0V3_WEIOS</name>
<reference evidence="5" key="1">
    <citation type="journal article" date="2014" name="Genome Announc.">
        <title>Draft genome sequence of Weissella oryzae SG25T, isolated from fermented rice grains.</title>
        <authorList>
            <person name="Tanizawa Y."/>
            <person name="Fujisawa T."/>
            <person name="Mochizuki T."/>
            <person name="Kaminuma E."/>
            <person name="Suzuki Y."/>
            <person name="Nakamura Y."/>
            <person name="Tohno M."/>
        </authorList>
    </citation>
    <scope>NUCLEOTIDE SEQUENCE [LARGE SCALE GENOMIC DNA]</scope>
    <source>
        <strain evidence="5">DSM 25784 / JCM 18191 / LMG 30913 / SG25</strain>
    </source>
</reference>
<dbReference type="PANTHER" id="PTHR44169:SF6">
    <property type="entry name" value="NADPH-DEPENDENT 1-ACYLDIHYDROXYACETONE PHOSPHATE REDUCTASE"/>
    <property type="match status" value="1"/>
</dbReference>
<evidence type="ECO:0000256" key="1">
    <source>
        <dbReference type="ARBA" id="ARBA00006484"/>
    </source>
</evidence>
<dbReference type="InterPro" id="IPR036291">
    <property type="entry name" value="NAD(P)-bd_dom_sf"/>
</dbReference>
<dbReference type="CDD" id="cd05374">
    <property type="entry name" value="17beta-HSD-like_SDR_c"/>
    <property type="match status" value="1"/>
</dbReference>
<dbReference type="OrthoDB" id="9775296at2"/>
<protein>
    <submittedName>
        <fullName evidence="4">Short-chain dehydrogenase</fullName>
    </submittedName>
</protein>
<evidence type="ECO:0000256" key="3">
    <source>
        <dbReference type="RuleBase" id="RU000363"/>
    </source>
</evidence>
<keyword evidence="5" id="KW-1185">Reference proteome</keyword>
<dbReference type="SUPFAM" id="SSF51735">
    <property type="entry name" value="NAD(P)-binding Rossmann-fold domains"/>
    <property type="match status" value="1"/>
</dbReference>
<dbReference type="STRING" id="1329250.WOSG25_060880"/>
<sequence length="272" mass="29441">MNKQVALVTGASSGIGKATALALNSAGYTVYGLARRVNLMDDLALAGVKVLAMDVTDHAAMVTVVTKVLADEGRIDVLINNAGYGSYGAVEDVPIEEARRQLDVNLFGLADLTKLVLPTMRAQHTGKIINLSSMAGRVWTPFGAWYHASKFALEGFSNALRLELAPFGIKVVLIEPGAIKTQWGIIAADNFEKASAKGPYAQAAQQKATNLRSLYQNKALTAPTVIARIILKAVSAKRPRTRYLIGYGAWPAVLIQKFLGDRIFDWLIQRIM</sequence>
<dbReference type="eggNOG" id="COG0300">
    <property type="taxonomic scope" value="Bacteria"/>
</dbReference>
<dbReference type="Gene3D" id="3.40.50.720">
    <property type="entry name" value="NAD(P)-binding Rossmann-like Domain"/>
    <property type="match status" value="1"/>
</dbReference>
<keyword evidence="2" id="KW-0560">Oxidoreductase</keyword>
<dbReference type="NCBIfam" id="NF004826">
    <property type="entry name" value="PRK06182.1"/>
    <property type="match status" value="1"/>
</dbReference>